<dbReference type="Proteomes" id="UP000032487">
    <property type="component" value="Unassembled WGS sequence"/>
</dbReference>
<evidence type="ECO:0000256" key="3">
    <source>
        <dbReference type="ARBA" id="ARBA00022692"/>
    </source>
</evidence>
<organism evidence="7 8">
    <name type="scientific">Stutzerimonas stutzeri</name>
    <name type="common">Pseudomonas stutzeri</name>
    <dbReference type="NCBI Taxonomy" id="316"/>
    <lineage>
        <taxon>Bacteria</taxon>
        <taxon>Pseudomonadati</taxon>
        <taxon>Pseudomonadota</taxon>
        <taxon>Gammaproteobacteria</taxon>
        <taxon>Pseudomonadales</taxon>
        <taxon>Pseudomonadaceae</taxon>
        <taxon>Stutzerimonas</taxon>
    </lineage>
</organism>
<protein>
    <submittedName>
        <fullName evidence="7">Amino acid transporter</fullName>
    </submittedName>
</protein>
<evidence type="ECO:0000256" key="5">
    <source>
        <dbReference type="ARBA" id="ARBA00023136"/>
    </source>
</evidence>
<feature type="transmembrane region" description="Helical" evidence="6">
    <location>
        <begin position="95"/>
        <end position="116"/>
    </location>
</feature>
<dbReference type="Pfam" id="PF13520">
    <property type="entry name" value="AA_permease_2"/>
    <property type="match status" value="1"/>
</dbReference>
<feature type="transmembrane region" description="Helical" evidence="6">
    <location>
        <begin position="136"/>
        <end position="155"/>
    </location>
</feature>
<name>A0A0D9AHK2_STUST</name>
<dbReference type="EMBL" id="JYHV01000029">
    <property type="protein sequence ID" value="KJH80473.1"/>
    <property type="molecule type" value="Genomic_DNA"/>
</dbReference>
<feature type="transmembrane region" description="Helical" evidence="6">
    <location>
        <begin position="338"/>
        <end position="358"/>
    </location>
</feature>
<feature type="transmembrane region" description="Helical" evidence="6">
    <location>
        <begin position="244"/>
        <end position="267"/>
    </location>
</feature>
<sequence length="466" mass="49592">MNPTQVSSLANAAPGSASTMTKKLGFLTMMSICIGVVIVQGSMISATQGIGIGGMGFIAAMFVAFVLAQFNAMTFSELSLMFPQAGTLATYTQKAIGHFPAIVAVFAGYVVVAMLALPVEMFLVDAIIGELLPGMFPAKVVPIAILVLLTITNLVGADVFARVQNLLAFVLVCALVLIGLCAVTGIAEPYPAIEGAGVDWSFASVADGSFLGLVALAMWLMVGVEFICPMINEVDKPERNIPRAMMLSLVLMLAIFLTFVVGASRYLSAETLATAPLPYLDYANAVFGKAGLLVATVMAIAATCSTINTVLAAVPRMLQGMAENGQAFPQMKIVSERFGTPWVAILFMAIIIAVPVLLADIDSLITLVIAASTSWLLAYIVAHVNVLVLRRRMPEHARPYRTPFYPLPQLLGILGMAYVALNNSPSPEITALVYKITGGILLLISVIAALWVKFYMKRNLFEPDLS</sequence>
<feature type="transmembrane region" description="Helical" evidence="6">
    <location>
        <begin position="210"/>
        <end position="232"/>
    </location>
</feature>
<gene>
    <name evidence="7" type="ORF">UF78_15475</name>
</gene>
<evidence type="ECO:0000256" key="4">
    <source>
        <dbReference type="ARBA" id="ARBA00022989"/>
    </source>
</evidence>
<dbReference type="InterPro" id="IPR050367">
    <property type="entry name" value="APC_superfamily"/>
</dbReference>
<dbReference type="Gene3D" id="1.20.1740.10">
    <property type="entry name" value="Amino acid/polyamine transporter I"/>
    <property type="match status" value="1"/>
</dbReference>
<dbReference type="PATRIC" id="fig|316.101.peg.3861"/>
<reference evidence="7 8" key="1">
    <citation type="submission" date="2015-02" db="EMBL/GenBank/DDBJ databases">
        <title>Draft genome sequence of Pseudomonas stutzeri NT0128 isolated from wheat (Triticum turgidum) rhizosphere.</title>
        <authorList>
            <person name="Tovi N."/>
            <person name="Frenk S."/>
            <person name="Hadar Y."/>
            <person name="Minz D."/>
        </authorList>
    </citation>
    <scope>NUCLEOTIDE SEQUENCE [LARGE SCALE GENOMIC DNA]</scope>
    <source>
        <strain evidence="7 8">NT0128</strain>
    </source>
</reference>
<evidence type="ECO:0000256" key="2">
    <source>
        <dbReference type="ARBA" id="ARBA00022475"/>
    </source>
</evidence>
<evidence type="ECO:0000256" key="6">
    <source>
        <dbReference type="SAM" id="Phobius"/>
    </source>
</evidence>
<keyword evidence="3 6" id="KW-0812">Transmembrane</keyword>
<feature type="transmembrane region" description="Helical" evidence="6">
    <location>
        <begin position="364"/>
        <end position="382"/>
    </location>
</feature>
<dbReference type="PANTHER" id="PTHR42770">
    <property type="entry name" value="AMINO ACID TRANSPORTER-RELATED"/>
    <property type="match status" value="1"/>
</dbReference>
<comment type="caution">
    <text evidence="7">The sequence shown here is derived from an EMBL/GenBank/DDBJ whole genome shotgun (WGS) entry which is preliminary data.</text>
</comment>
<evidence type="ECO:0000313" key="7">
    <source>
        <dbReference type="EMBL" id="KJH80473.1"/>
    </source>
</evidence>
<comment type="subcellular location">
    <subcellularLocation>
        <location evidence="1">Cell membrane</location>
        <topology evidence="1">Multi-pass membrane protein</topology>
    </subcellularLocation>
</comment>
<accession>A0A0D9AHK2</accession>
<proteinExistence type="predicted"/>
<evidence type="ECO:0000256" key="1">
    <source>
        <dbReference type="ARBA" id="ARBA00004651"/>
    </source>
</evidence>
<feature type="transmembrane region" description="Helical" evidence="6">
    <location>
        <begin position="433"/>
        <end position="452"/>
    </location>
</feature>
<dbReference type="GO" id="GO:0005886">
    <property type="term" value="C:plasma membrane"/>
    <property type="evidence" value="ECO:0007669"/>
    <property type="project" value="UniProtKB-SubCell"/>
</dbReference>
<keyword evidence="2" id="KW-1003">Cell membrane</keyword>
<dbReference type="GO" id="GO:0022857">
    <property type="term" value="F:transmembrane transporter activity"/>
    <property type="evidence" value="ECO:0007669"/>
    <property type="project" value="InterPro"/>
</dbReference>
<evidence type="ECO:0000313" key="8">
    <source>
        <dbReference type="Proteomes" id="UP000032487"/>
    </source>
</evidence>
<dbReference type="AlphaFoldDB" id="A0A0D9AHK2"/>
<dbReference type="PANTHER" id="PTHR42770:SF12">
    <property type="entry name" value="AMINO ACID TRANSPORTER"/>
    <property type="match status" value="1"/>
</dbReference>
<feature type="transmembrane region" description="Helical" evidence="6">
    <location>
        <begin position="287"/>
        <end position="314"/>
    </location>
</feature>
<dbReference type="PIRSF" id="PIRSF006060">
    <property type="entry name" value="AA_transporter"/>
    <property type="match status" value="1"/>
</dbReference>
<feature type="transmembrane region" description="Helical" evidence="6">
    <location>
        <begin position="167"/>
        <end position="190"/>
    </location>
</feature>
<feature type="transmembrane region" description="Helical" evidence="6">
    <location>
        <begin position="50"/>
        <end position="74"/>
    </location>
</feature>
<dbReference type="InterPro" id="IPR002293">
    <property type="entry name" value="AA/rel_permease1"/>
</dbReference>
<feature type="transmembrane region" description="Helical" evidence="6">
    <location>
        <begin position="403"/>
        <end position="421"/>
    </location>
</feature>
<keyword evidence="5 6" id="KW-0472">Membrane</keyword>
<feature type="transmembrane region" description="Helical" evidence="6">
    <location>
        <begin position="24"/>
        <end position="44"/>
    </location>
</feature>
<dbReference type="OrthoDB" id="9804700at2"/>
<keyword evidence="4 6" id="KW-1133">Transmembrane helix</keyword>